<feature type="region of interest" description="RNA binding; important for wobble base 34 recognition" evidence="7">
    <location>
        <begin position="278"/>
        <end position="282"/>
    </location>
</feature>
<feature type="binding site" evidence="7">
    <location>
        <position position="196"/>
    </location>
    <ligand>
        <name>substrate</name>
    </ligand>
</feature>
<feature type="binding site" evidence="7">
    <location>
        <position position="313"/>
    </location>
    <ligand>
        <name>Zn(2+)</name>
        <dbReference type="ChEBI" id="CHEBI:29105"/>
    </ligand>
</feature>
<comment type="cofactor">
    <cofactor evidence="7">
        <name>Zn(2+)</name>
        <dbReference type="ChEBI" id="CHEBI:29105"/>
    </cofactor>
    <text evidence="7">Binds 1 zinc ion per subunit.</text>
</comment>
<evidence type="ECO:0000256" key="2">
    <source>
        <dbReference type="ARBA" id="ARBA00022676"/>
    </source>
</evidence>
<dbReference type="FunFam" id="3.20.20.105:FF:000001">
    <property type="entry name" value="Queuine tRNA-ribosyltransferase"/>
    <property type="match status" value="1"/>
</dbReference>
<comment type="catalytic activity">
    <reaction evidence="6 7">
        <text>7-aminomethyl-7-carbaguanine + guanosine(34) in tRNA = 7-aminomethyl-7-carbaguanosine(34) in tRNA + guanine</text>
        <dbReference type="Rhea" id="RHEA:24104"/>
        <dbReference type="Rhea" id="RHEA-COMP:10341"/>
        <dbReference type="Rhea" id="RHEA-COMP:10342"/>
        <dbReference type="ChEBI" id="CHEBI:16235"/>
        <dbReference type="ChEBI" id="CHEBI:58703"/>
        <dbReference type="ChEBI" id="CHEBI:74269"/>
        <dbReference type="ChEBI" id="CHEBI:82833"/>
        <dbReference type="EC" id="2.4.2.29"/>
    </reaction>
</comment>
<keyword evidence="4 7" id="KW-0819">tRNA processing</keyword>
<name>E1X449_HALMS</name>
<dbReference type="InterPro" id="IPR004803">
    <property type="entry name" value="TGT"/>
</dbReference>
<dbReference type="EMBL" id="FQ312005">
    <property type="protein sequence ID" value="CBW27020.1"/>
    <property type="molecule type" value="Genomic_DNA"/>
</dbReference>
<feature type="domain" description="tRNA-guanine(15) transglycosylase-like" evidence="8">
    <location>
        <begin position="23"/>
        <end position="375"/>
    </location>
</feature>
<keyword evidence="7" id="KW-0479">Metal-binding</keyword>
<evidence type="ECO:0000259" key="8">
    <source>
        <dbReference type="Pfam" id="PF01702"/>
    </source>
</evidence>
<dbReference type="PANTHER" id="PTHR46499:SF1">
    <property type="entry name" value="QUEUINE TRNA-RIBOSYLTRANSFERASE"/>
    <property type="match status" value="1"/>
</dbReference>
<dbReference type="InterPro" id="IPR050076">
    <property type="entry name" value="ArchSynthase1/Queuine_TRR"/>
</dbReference>
<feature type="binding site" evidence="7">
    <location>
        <position position="223"/>
    </location>
    <ligand>
        <name>substrate</name>
    </ligand>
</feature>
<dbReference type="RefSeq" id="WP_014244798.1">
    <property type="nucleotide sequence ID" value="NC_016620.1"/>
</dbReference>
<feature type="binding site" evidence="7">
    <location>
        <begin position="102"/>
        <end position="106"/>
    </location>
    <ligand>
        <name>substrate</name>
    </ligand>
</feature>
<dbReference type="UniPathway" id="UPA00392"/>
<evidence type="ECO:0000313" key="9">
    <source>
        <dbReference type="EMBL" id="CBW27020.1"/>
    </source>
</evidence>
<keyword evidence="10" id="KW-1185">Reference proteome</keyword>
<dbReference type="PANTHER" id="PTHR46499">
    <property type="entry name" value="QUEUINE TRNA-RIBOSYLTRANSFERASE"/>
    <property type="match status" value="1"/>
</dbReference>
<dbReference type="Gene3D" id="3.20.20.105">
    <property type="entry name" value="Queuine tRNA-ribosyltransferase-like"/>
    <property type="match status" value="1"/>
</dbReference>
<evidence type="ECO:0000256" key="4">
    <source>
        <dbReference type="ARBA" id="ARBA00022694"/>
    </source>
</evidence>
<dbReference type="eggNOG" id="COG0343">
    <property type="taxonomic scope" value="Bacteria"/>
</dbReference>
<comment type="pathway">
    <text evidence="1 7">tRNA modification; tRNA-queuosine biosynthesis.</text>
</comment>
<feature type="region of interest" description="RNA binding" evidence="7">
    <location>
        <begin position="254"/>
        <end position="260"/>
    </location>
</feature>
<dbReference type="Pfam" id="PF01702">
    <property type="entry name" value="TGT"/>
    <property type="match status" value="1"/>
</dbReference>
<protein>
    <recommendedName>
        <fullName evidence="7">Queuine tRNA-ribosyltransferase</fullName>
        <ecNumber evidence="7">2.4.2.29</ecNumber>
    </recommendedName>
    <alternativeName>
        <fullName evidence="7">Guanine insertion enzyme</fullName>
    </alternativeName>
    <alternativeName>
        <fullName evidence="7">tRNA-guanine transglycosylase</fullName>
    </alternativeName>
</protein>
<dbReference type="HAMAP" id="MF_00168">
    <property type="entry name" value="Q_tRNA_Tgt"/>
    <property type="match status" value="1"/>
</dbReference>
<dbReference type="Proteomes" id="UP000008963">
    <property type="component" value="Chromosome"/>
</dbReference>
<feature type="binding site" evidence="7">
    <location>
        <position position="311"/>
    </location>
    <ligand>
        <name>Zn(2+)</name>
        <dbReference type="ChEBI" id="CHEBI:29105"/>
    </ligand>
</feature>
<dbReference type="NCBIfam" id="TIGR00430">
    <property type="entry name" value="Q_tRNA_tgt"/>
    <property type="match status" value="1"/>
</dbReference>
<reference evidence="10" key="1">
    <citation type="journal article" date="2013" name="ISME J.">
        <title>A small predatory core genome in the divergent marine Bacteriovorax marinus SJ and the terrestrial Bdellovibrio bacteriovorus.</title>
        <authorList>
            <person name="Crossman L.C."/>
            <person name="Chen H."/>
            <person name="Cerdeno-Tarraga A.M."/>
            <person name="Brooks K."/>
            <person name="Quail M.A."/>
            <person name="Pineiro S.A."/>
            <person name="Hobley L."/>
            <person name="Sockett R.E."/>
            <person name="Bentley S.D."/>
            <person name="Parkhill J."/>
            <person name="Williams H.N."/>
            <person name="Stine O.C."/>
        </authorList>
    </citation>
    <scope>NUCLEOTIDE SEQUENCE [LARGE SCALE GENOMIC DNA]</scope>
    <source>
        <strain evidence="10">ATCC BAA-682 / DSM 15412 / SJ</strain>
    </source>
</reference>
<keyword evidence="7" id="KW-0862">Zinc</keyword>
<feature type="binding site" evidence="7">
    <location>
        <position position="154"/>
    </location>
    <ligand>
        <name>substrate</name>
    </ligand>
</feature>
<organism evidence="9 10">
    <name type="scientific">Halobacteriovorax marinus (strain ATCC BAA-682 / DSM 15412 / SJ)</name>
    <name type="common">Bacteriovorax marinus</name>
    <dbReference type="NCBI Taxonomy" id="862908"/>
    <lineage>
        <taxon>Bacteria</taxon>
        <taxon>Pseudomonadati</taxon>
        <taxon>Bdellovibrionota</taxon>
        <taxon>Bacteriovoracia</taxon>
        <taxon>Bacteriovoracales</taxon>
        <taxon>Halobacteriovoraceae</taxon>
        <taxon>Halobacteriovorax</taxon>
    </lineage>
</organism>
<dbReference type="EC" id="2.4.2.29" evidence="7"/>
<dbReference type="GO" id="GO:0046872">
    <property type="term" value="F:metal ion binding"/>
    <property type="evidence" value="ECO:0007669"/>
    <property type="project" value="UniProtKB-KW"/>
</dbReference>
<evidence type="ECO:0000256" key="1">
    <source>
        <dbReference type="ARBA" id="ARBA00004691"/>
    </source>
</evidence>
<dbReference type="GO" id="GO:0008479">
    <property type="term" value="F:tRNA-guanosine(34) queuine transglycosylase activity"/>
    <property type="evidence" value="ECO:0007669"/>
    <property type="project" value="UniProtKB-UniRule"/>
</dbReference>
<feature type="active site" description="Nucleophile" evidence="7">
    <location>
        <position position="273"/>
    </location>
</feature>
<feature type="active site" description="Proton acceptor" evidence="7">
    <location>
        <position position="102"/>
    </location>
</feature>
<dbReference type="STRING" id="862908.BMS_2217"/>
<feature type="binding site" evidence="7">
    <location>
        <position position="316"/>
    </location>
    <ligand>
        <name>Zn(2+)</name>
        <dbReference type="ChEBI" id="CHEBI:29105"/>
    </ligand>
</feature>
<sequence length="380" mass="43157">MSRIQDQVKEYFSFELTHVDKNSKARAGVIRTPNGDIPTPVFMPVGTHGAVKALQPSVLEDMDTKIILSNTYHLHLSPGSDLIKKAGGLHKWMNWPRPILTDSGGFQVFSLQKKAIKEEGAEFRDQKGKSILLSPETSIEIQQNLGSDIMMAFDECIPYPASKKYTKDSIDRTHRWLDRCISSWTNPKQALFGIIQGSTYDEYRSECAEELIKRDLPGYAIGGVSVGEGPELMEKIVTYTAPLMPVDKPRYVMGVGNPEDLLMIWENGIDMSDCIIPTKFARGGTLFTNRGKIRIKHKNYRRDFYPIDPNCDCYTCKNFTRSYVKHLFDSNEILGAILATAHNIAFYKSLAERAREAILENRFTEFKKEFLENYNSSKNN</sequence>
<comment type="function">
    <text evidence="7">Catalyzes the base-exchange of a guanine (G) residue with the queuine precursor 7-aminomethyl-7-deazaguanine (PreQ1) at position 34 (anticodon wobble position) in tRNAs with GU(N) anticodons (tRNA-Asp, -Asn, -His and -Tyr). Catalysis occurs through a double-displacement mechanism. The nucleophile active site attacks the C1' of nucleotide 34 to detach the guanine base from the RNA, forming a covalent enzyme-RNA intermediate. The proton acceptor active site deprotonates the incoming PreQ1, allowing a nucleophilic attack on the C1' of the ribose to form the product. After dissociation, two additional enzymatic reactions on the tRNA convert PreQ1 to queuine (Q), resulting in the hypermodified nucleoside queuosine (7-(((4,5-cis-dihydroxy-2-cyclopenten-1-yl)amino)methyl)-7-deazaguanosine).</text>
</comment>
<keyword evidence="2 7" id="KW-0328">Glycosyltransferase</keyword>
<comment type="similarity">
    <text evidence="7">Belongs to the queuine tRNA-ribosyltransferase family.</text>
</comment>
<evidence type="ECO:0000256" key="6">
    <source>
        <dbReference type="ARBA" id="ARBA00050112"/>
    </source>
</evidence>
<evidence type="ECO:0000256" key="5">
    <source>
        <dbReference type="ARBA" id="ARBA00022785"/>
    </source>
</evidence>
<proteinExistence type="inferred from homology"/>
<dbReference type="GO" id="GO:0005829">
    <property type="term" value="C:cytosol"/>
    <property type="evidence" value="ECO:0007669"/>
    <property type="project" value="TreeGrafter"/>
</dbReference>
<dbReference type="InterPro" id="IPR002616">
    <property type="entry name" value="tRNA_ribo_trans-like"/>
</dbReference>
<evidence type="ECO:0000256" key="7">
    <source>
        <dbReference type="HAMAP-Rule" id="MF_00168"/>
    </source>
</evidence>
<dbReference type="OrthoDB" id="9805417at2"/>
<feature type="binding site" evidence="7">
    <location>
        <position position="342"/>
    </location>
    <ligand>
        <name>Zn(2+)</name>
        <dbReference type="ChEBI" id="CHEBI:29105"/>
    </ligand>
</feature>
<dbReference type="SUPFAM" id="SSF51713">
    <property type="entry name" value="tRNA-guanine transglycosylase"/>
    <property type="match status" value="1"/>
</dbReference>
<evidence type="ECO:0000313" key="10">
    <source>
        <dbReference type="Proteomes" id="UP000008963"/>
    </source>
</evidence>
<dbReference type="InterPro" id="IPR036511">
    <property type="entry name" value="TGT-like_sf"/>
</dbReference>
<keyword evidence="5 7" id="KW-0671">Queuosine biosynthesis</keyword>
<dbReference type="NCBIfam" id="TIGR00449">
    <property type="entry name" value="tgt_general"/>
    <property type="match status" value="1"/>
</dbReference>
<evidence type="ECO:0000256" key="3">
    <source>
        <dbReference type="ARBA" id="ARBA00022679"/>
    </source>
</evidence>
<gene>
    <name evidence="7 9" type="primary">tgt</name>
    <name evidence="9" type="ordered locus">BMS_2217</name>
</gene>
<dbReference type="KEGG" id="bmx:BMS_2217"/>
<dbReference type="PATRIC" id="fig|862908.3.peg.2109"/>
<keyword evidence="3 7" id="KW-0808">Transferase</keyword>
<dbReference type="HOGENOM" id="CLU_022060_0_1_7"/>
<accession>E1X449</accession>
<dbReference type="AlphaFoldDB" id="E1X449"/>
<dbReference type="GO" id="GO:0008616">
    <property type="term" value="P:tRNA queuosine(34) biosynthetic process"/>
    <property type="evidence" value="ECO:0007669"/>
    <property type="project" value="UniProtKB-UniRule"/>
</dbReference>
<comment type="subunit">
    <text evidence="7">Homodimer. Within each dimer, one monomer is responsible for RNA recognition and catalysis, while the other monomer binds to the replacement base PreQ1.</text>
</comment>